<dbReference type="InterPro" id="IPR036388">
    <property type="entry name" value="WH-like_DNA-bd_sf"/>
</dbReference>
<evidence type="ECO:0000313" key="1">
    <source>
        <dbReference type="EMBL" id="MDV2477939.1"/>
    </source>
</evidence>
<sequence length="143" mass="15074">MRSVCELAWAIARGDSSAIPALLRVLHPPVSAYCRARARDGGISFAEADRLALAACRTVLSELSSPAGANRNFATLVYEIASGAVDRAIDGTSLDTAAHLRREVLIVRTIVGLDSEQTAAVLGISPGRVRLEQHAALQSLRAA</sequence>
<proteinExistence type="predicted"/>
<comment type="caution">
    <text evidence="1">The sequence shown here is derived from an EMBL/GenBank/DDBJ whole genome shotgun (WGS) entry which is preliminary data.</text>
</comment>
<dbReference type="EMBL" id="WBMO01000005">
    <property type="protein sequence ID" value="MDV2477939.1"/>
    <property type="molecule type" value="Genomic_DNA"/>
</dbReference>
<organism evidence="1 2">
    <name type="scientific">Rhodococcus zopfii</name>
    <dbReference type="NCBI Taxonomy" id="43772"/>
    <lineage>
        <taxon>Bacteria</taxon>
        <taxon>Bacillati</taxon>
        <taxon>Actinomycetota</taxon>
        <taxon>Actinomycetes</taxon>
        <taxon>Mycobacteriales</taxon>
        <taxon>Nocardiaceae</taxon>
        <taxon>Rhodococcus</taxon>
    </lineage>
</organism>
<protein>
    <submittedName>
        <fullName evidence="1">RNA polymerase subunit sigma-24</fullName>
    </submittedName>
</protein>
<dbReference type="Proteomes" id="UP001275440">
    <property type="component" value="Unassembled WGS sequence"/>
</dbReference>
<reference evidence="1 2" key="1">
    <citation type="submission" date="2019-10" db="EMBL/GenBank/DDBJ databases">
        <title>Draft Genome Assembly of Rhodococcus zopfii DSM44189.</title>
        <authorList>
            <person name="Sutton J.M."/>
            <person name="Akob D.M."/>
            <person name="Bushman T.J."/>
        </authorList>
    </citation>
    <scope>NUCLEOTIDE SEQUENCE [LARGE SCALE GENOMIC DNA]</scope>
    <source>
        <strain evidence="1 2">DSM 44189</strain>
    </source>
</reference>
<name>A0ABU3WVB5_9NOCA</name>
<evidence type="ECO:0000313" key="2">
    <source>
        <dbReference type="Proteomes" id="UP001275440"/>
    </source>
</evidence>
<dbReference type="Gene3D" id="1.10.10.10">
    <property type="entry name" value="Winged helix-like DNA-binding domain superfamily/Winged helix DNA-binding domain"/>
    <property type="match status" value="1"/>
</dbReference>
<accession>A0ABU3WVB5</accession>
<keyword evidence="2" id="KW-1185">Reference proteome</keyword>
<gene>
    <name evidence="1" type="ORF">F8M49_25710</name>
</gene>
<dbReference type="InterPro" id="IPR013324">
    <property type="entry name" value="RNA_pol_sigma_r3/r4-like"/>
</dbReference>
<dbReference type="SUPFAM" id="SSF88659">
    <property type="entry name" value="Sigma3 and sigma4 domains of RNA polymerase sigma factors"/>
    <property type="match status" value="1"/>
</dbReference>